<dbReference type="EMBL" id="AHOQ02000016">
    <property type="protein sequence ID" value="EMO46627.1"/>
    <property type="molecule type" value="Genomic_DNA"/>
</dbReference>
<gene>
    <name evidence="1" type="ORF">LEP1GSC187_2180</name>
</gene>
<sequence>MISDKTSSDGRIDEKQKTISERSILCFVSSVICSDSFRNGSSIDIPYKLEIVWNRKAVDSSGLVCRLNVTNAKPTSTAHRETKSETHRQ</sequence>
<reference evidence="1 2" key="1">
    <citation type="submission" date="2013-01" db="EMBL/GenBank/DDBJ databases">
        <authorList>
            <person name="Harkins D.M."/>
            <person name="Durkin A.S."/>
            <person name="Brinkac L.M."/>
            <person name="Haft D.H."/>
            <person name="Selengut J.D."/>
            <person name="Sanka R."/>
            <person name="DePew J."/>
            <person name="Purushe J."/>
            <person name="Matthias M.A."/>
            <person name="Vinetz J.M."/>
            <person name="Sutton G.G."/>
            <person name="Nierman W.C."/>
            <person name="Fouts D.E."/>
        </authorList>
    </citation>
    <scope>NUCLEOTIDE SEQUENCE [LARGE SCALE GENOMIC DNA]</scope>
    <source>
        <strain evidence="1 2">ZUN179</strain>
    </source>
</reference>
<dbReference type="Proteomes" id="UP000012160">
    <property type="component" value="Unassembled WGS sequence"/>
</dbReference>
<name>M6UNC0_9LEPT</name>
<proteinExistence type="predicted"/>
<comment type="caution">
    <text evidence="1">The sequence shown here is derived from an EMBL/GenBank/DDBJ whole genome shotgun (WGS) entry which is preliminary data.</text>
</comment>
<dbReference type="AlphaFoldDB" id="M6UNC0"/>
<evidence type="ECO:0000313" key="1">
    <source>
        <dbReference type="EMBL" id="EMO46627.1"/>
    </source>
</evidence>
<protein>
    <submittedName>
        <fullName evidence="1">Uncharacterized protein</fullName>
    </submittedName>
</protein>
<accession>M6UNC0</accession>
<evidence type="ECO:0000313" key="2">
    <source>
        <dbReference type="Proteomes" id="UP000012160"/>
    </source>
</evidence>
<organism evidence="1 2">
    <name type="scientific">Leptospira santarosai str. ZUN179</name>
    <dbReference type="NCBI Taxonomy" id="1049985"/>
    <lineage>
        <taxon>Bacteria</taxon>
        <taxon>Pseudomonadati</taxon>
        <taxon>Spirochaetota</taxon>
        <taxon>Spirochaetia</taxon>
        <taxon>Leptospirales</taxon>
        <taxon>Leptospiraceae</taxon>
        <taxon>Leptospira</taxon>
    </lineage>
</organism>